<dbReference type="SMART" id="SM00823">
    <property type="entry name" value="PKS_PP"/>
    <property type="match status" value="1"/>
</dbReference>
<dbReference type="SUPFAM" id="SSF47336">
    <property type="entry name" value="ACP-like"/>
    <property type="match status" value="1"/>
</dbReference>
<dbReference type="Gene3D" id="2.30.38.10">
    <property type="entry name" value="Luciferase, Domain 3"/>
    <property type="match status" value="1"/>
</dbReference>
<dbReference type="InterPro" id="IPR020806">
    <property type="entry name" value="PKS_PP-bd"/>
</dbReference>
<keyword evidence="1" id="KW-0596">Phosphopantetheine</keyword>
<dbReference type="SUPFAM" id="SSF52777">
    <property type="entry name" value="CoA-dependent acyltransferases"/>
    <property type="match status" value="3"/>
</dbReference>
<evidence type="ECO:0000313" key="7">
    <source>
        <dbReference type="Proteomes" id="UP001479436"/>
    </source>
</evidence>
<dbReference type="NCBIfam" id="TIGR01733">
    <property type="entry name" value="AA-adenyl-dom"/>
    <property type="match status" value="1"/>
</dbReference>
<evidence type="ECO:0000256" key="3">
    <source>
        <dbReference type="ARBA" id="ARBA00022598"/>
    </source>
</evidence>
<dbReference type="Pfam" id="PF00550">
    <property type="entry name" value="PP-binding"/>
    <property type="match status" value="1"/>
</dbReference>
<dbReference type="InterPro" id="IPR009081">
    <property type="entry name" value="PP-bd_ACP"/>
</dbReference>
<dbReference type="InterPro" id="IPR000873">
    <property type="entry name" value="AMP-dep_synth/lig_dom"/>
</dbReference>
<dbReference type="Gene3D" id="3.30.559.30">
    <property type="entry name" value="Nonribosomal peptide synthetase, condensation domain"/>
    <property type="match status" value="1"/>
</dbReference>
<dbReference type="Gene3D" id="1.10.1200.10">
    <property type="entry name" value="ACP-like"/>
    <property type="match status" value="1"/>
</dbReference>
<comment type="caution">
    <text evidence="6">The sequence shown here is derived from an EMBL/GenBank/DDBJ whole genome shotgun (WGS) entry which is preliminary data.</text>
</comment>
<evidence type="ECO:0000259" key="5">
    <source>
        <dbReference type="PROSITE" id="PS50075"/>
    </source>
</evidence>
<evidence type="ECO:0000313" key="6">
    <source>
        <dbReference type="EMBL" id="KAK9685270.1"/>
    </source>
</evidence>
<dbReference type="PROSITE" id="PS50075">
    <property type="entry name" value="CARRIER"/>
    <property type="match status" value="1"/>
</dbReference>
<dbReference type="Gene3D" id="3.30.559.10">
    <property type="entry name" value="Chloramphenicol acetyltransferase-like domain"/>
    <property type="match status" value="2"/>
</dbReference>
<dbReference type="Pfam" id="PF00668">
    <property type="entry name" value="Condensation"/>
    <property type="match status" value="1"/>
</dbReference>
<dbReference type="InterPro" id="IPR020845">
    <property type="entry name" value="AMP-binding_CS"/>
</dbReference>
<dbReference type="InterPro" id="IPR001242">
    <property type="entry name" value="Condensation_dom"/>
</dbReference>
<keyword evidence="3" id="KW-0436">Ligase</keyword>
<dbReference type="Gene3D" id="3.40.50.980">
    <property type="match status" value="2"/>
</dbReference>
<evidence type="ECO:0000256" key="1">
    <source>
        <dbReference type="ARBA" id="ARBA00022450"/>
    </source>
</evidence>
<reference evidence="6 7" key="1">
    <citation type="submission" date="2023-04" db="EMBL/GenBank/DDBJ databases">
        <title>Genome of Basidiobolus ranarum AG-B5.</title>
        <authorList>
            <person name="Stajich J.E."/>
            <person name="Carter-House D."/>
            <person name="Gryganskyi A."/>
        </authorList>
    </citation>
    <scope>NUCLEOTIDE SEQUENCE [LARGE SCALE GENOMIC DNA]</scope>
    <source>
        <strain evidence="6 7">AG-B5</strain>
    </source>
</reference>
<feature type="domain" description="Carrier" evidence="5">
    <location>
        <begin position="958"/>
        <end position="1034"/>
    </location>
</feature>
<dbReference type="PANTHER" id="PTHR45527">
    <property type="entry name" value="NONRIBOSOMAL PEPTIDE SYNTHETASE"/>
    <property type="match status" value="1"/>
</dbReference>
<organism evidence="6 7">
    <name type="scientific">Basidiobolus ranarum</name>
    <dbReference type="NCBI Taxonomy" id="34480"/>
    <lineage>
        <taxon>Eukaryota</taxon>
        <taxon>Fungi</taxon>
        <taxon>Fungi incertae sedis</taxon>
        <taxon>Zoopagomycota</taxon>
        <taxon>Entomophthoromycotina</taxon>
        <taxon>Basidiobolomycetes</taxon>
        <taxon>Basidiobolales</taxon>
        <taxon>Basidiobolaceae</taxon>
        <taxon>Basidiobolus</taxon>
    </lineage>
</organism>
<dbReference type="InterPro" id="IPR045851">
    <property type="entry name" value="AMP-bd_C_sf"/>
</dbReference>
<dbReference type="InterPro" id="IPR010071">
    <property type="entry name" value="AA_adenyl_dom"/>
</dbReference>
<dbReference type="CDD" id="cd05918">
    <property type="entry name" value="A_NRPS_SidN3_like"/>
    <property type="match status" value="1"/>
</dbReference>
<feature type="region of interest" description="Disordered" evidence="4">
    <location>
        <begin position="1145"/>
        <end position="1166"/>
    </location>
</feature>
<dbReference type="Gene3D" id="3.30.300.30">
    <property type="match status" value="1"/>
</dbReference>
<proteinExistence type="predicted"/>
<sequence>MALSRKDNASYLAQRVYKFEPNIDVQRLQSAWEVVIRANPILRTTIVFSSSNFFHLSGLQVVLNEEHILWNVCDLEQIASLDSDISHILAQDRAKGIPANDPQTRFTLLRVNGSATHLIWTIHHALYDGWSMGQIENDVREAYLDISTPSRPSYNTYIEYILSLDKHRSLDYWKIALSNTPMTHLAKSTSDSGELQCSSQITRELHADFNSLTNVHAITMATVAYLAWAMVLKVHTGNSDVVFGAVNSGRNIPLKDIQDICGPCINTLPIRISMLDDSSLLSIMKLIQATQIEQSQHQTVGLQDILKHCCDEGVNSLFDSLIVIQNLDQLGKMQGLAGIGLKEITATMPSNYPIVMELSSQGSNHQISLTYNKQAVTEFEACWIVSHFTAAMEVILSDPHTLMKGSNIITFEEAALVESWSGTSFNDNEIISIHSMFEKNVLIHPDNIAVQFETSEYVTYTELNQRANQLAHHLVELGVRPESMVPLCLDKSVFMIVAILAVLKAGGAYVPLDPNNPIERNNFILNETKTQVVITLAKYKQNFEKVNLILLDTDDERIRQNPATNPNKSQLERSNLCYVMFTSGSTGTPKGVMVEHSAVANFIQALDQEWKLTTNDSVLQFTNYTFDISVIELLHPLTIGACISISRQEYLLSDLEESIRMLNVTSILLTPTIATLIDPAKVPSVKRLMNVGEMLTTTARNIWYPYVEICNGYGPTETTVLTLINPEVKNTTSCGNIGKPIGNNRIYILDLGMNFVPIGAVGELYISGPQLARGYLNRPDLTQKVFVASPFVEGERMYNTGDLARFNEDGSVELMGRKDNQIKIHGLRVELDEIENAIHGHPQVASACVLPLVSDESINHQALVTFIVFKDLTEINDDISKLEGEVSVTAASYIIEVAHLLRKRLPSYMVPTIWVPINKMPTTTSEKINRKFLADFYTTIDKADLLLMNQSVGNGYVEARTTTEKHWVNLWSKILNMPVNSIGVNDSFFALGGDSILAIKLISVARRAGFELTVQDLYSYPTITEIASLDLSATSDVQASKSIEKYALLNLEQEELDHLLDCDIVQNGIDLADVDDIYPCSPLQEGLMAVSMKDNASYLTQRVFKFEPSVNVHRLQSAWEMMIRANPILRTTVLFSTSNFSHLSGLQGQGNTYQRASDSVDTFESS</sequence>
<dbReference type="PROSITE" id="PS00455">
    <property type="entry name" value="AMP_BINDING"/>
    <property type="match status" value="1"/>
</dbReference>
<keyword evidence="2" id="KW-0597">Phosphoprotein</keyword>
<gene>
    <name evidence="6" type="ORF">K7432_015575</name>
</gene>
<evidence type="ECO:0000256" key="4">
    <source>
        <dbReference type="SAM" id="MobiDB-lite"/>
    </source>
</evidence>
<dbReference type="Proteomes" id="UP001479436">
    <property type="component" value="Unassembled WGS sequence"/>
</dbReference>
<dbReference type="Pfam" id="PF00501">
    <property type="entry name" value="AMP-binding"/>
    <property type="match status" value="1"/>
</dbReference>
<dbReference type="SUPFAM" id="SSF56801">
    <property type="entry name" value="Acetyl-CoA synthetase-like"/>
    <property type="match status" value="1"/>
</dbReference>
<evidence type="ECO:0000256" key="2">
    <source>
        <dbReference type="ARBA" id="ARBA00022553"/>
    </source>
</evidence>
<dbReference type="EMBL" id="JASJQH010009034">
    <property type="protein sequence ID" value="KAK9685270.1"/>
    <property type="molecule type" value="Genomic_DNA"/>
</dbReference>
<dbReference type="Pfam" id="PF13193">
    <property type="entry name" value="AMP-binding_C"/>
    <property type="match status" value="1"/>
</dbReference>
<dbReference type="CDD" id="cd19545">
    <property type="entry name" value="FUM14_C_NRPS-like"/>
    <property type="match status" value="1"/>
</dbReference>
<dbReference type="InterPro" id="IPR023213">
    <property type="entry name" value="CAT-like_dom_sf"/>
</dbReference>
<dbReference type="InterPro" id="IPR036736">
    <property type="entry name" value="ACP-like_sf"/>
</dbReference>
<name>A0ABR2VN37_9FUNG</name>
<protein>
    <recommendedName>
        <fullName evidence="5">Carrier domain-containing protein</fullName>
    </recommendedName>
</protein>
<keyword evidence="7" id="KW-1185">Reference proteome</keyword>
<dbReference type="PANTHER" id="PTHR45527:SF1">
    <property type="entry name" value="FATTY ACID SYNTHASE"/>
    <property type="match status" value="1"/>
</dbReference>
<accession>A0ABR2VN37</accession>
<dbReference type="InterPro" id="IPR025110">
    <property type="entry name" value="AMP-bd_C"/>
</dbReference>